<protein>
    <submittedName>
        <fullName evidence="1">Uncharacterized protein</fullName>
    </submittedName>
</protein>
<accession>A0A4Y2E2S3</accession>
<dbReference type="OrthoDB" id="10547121at2759"/>
<name>A0A4Y2E2S3_ARAVE</name>
<organism evidence="1 2">
    <name type="scientific">Araneus ventricosus</name>
    <name type="common">Orbweaver spider</name>
    <name type="synonym">Epeira ventricosa</name>
    <dbReference type="NCBI Taxonomy" id="182803"/>
    <lineage>
        <taxon>Eukaryota</taxon>
        <taxon>Metazoa</taxon>
        <taxon>Ecdysozoa</taxon>
        <taxon>Arthropoda</taxon>
        <taxon>Chelicerata</taxon>
        <taxon>Arachnida</taxon>
        <taxon>Araneae</taxon>
        <taxon>Araneomorphae</taxon>
        <taxon>Entelegynae</taxon>
        <taxon>Araneoidea</taxon>
        <taxon>Araneidae</taxon>
        <taxon>Araneus</taxon>
    </lineage>
</organism>
<proteinExistence type="predicted"/>
<dbReference type="AlphaFoldDB" id="A0A4Y2E2S3"/>
<dbReference type="Proteomes" id="UP000499080">
    <property type="component" value="Unassembled WGS sequence"/>
</dbReference>
<reference evidence="1 2" key="1">
    <citation type="journal article" date="2019" name="Sci. Rep.">
        <title>Orb-weaving spider Araneus ventricosus genome elucidates the spidroin gene catalogue.</title>
        <authorList>
            <person name="Kono N."/>
            <person name="Nakamura H."/>
            <person name="Ohtoshi R."/>
            <person name="Moran D.A.P."/>
            <person name="Shinohara A."/>
            <person name="Yoshida Y."/>
            <person name="Fujiwara M."/>
            <person name="Mori M."/>
            <person name="Tomita M."/>
            <person name="Arakawa K."/>
        </authorList>
    </citation>
    <scope>NUCLEOTIDE SEQUENCE [LARGE SCALE GENOMIC DNA]</scope>
</reference>
<dbReference type="EMBL" id="BGPR01000478">
    <property type="protein sequence ID" value="GBM22338.1"/>
    <property type="molecule type" value="Genomic_DNA"/>
</dbReference>
<evidence type="ECO:0000313" key="1">
    <source>
        <dbReference type="EMBL" id="GBM22338.1"/>
    </source>
</evidence>
<sequence length="104" mass="12188">MWNGLDCCLKVSWRQFTPSILQGSSQIHRSERWWKSLLNIRCKANQICSIMFMSGDLDGLWKCLRSQMYSWSHSVANFDVWGVALSFWNCPNPPECTMDMNGYR</sequence>
<comment type="caution">
    <text evidence="1">The sequence shown here is derived from an EMBL/GenBank/DDBJ whole genome shotgun (WGS) entry which is preliminary data.</text>
</comment>
<evidence type="ECO:0000313" key="2">
    <source>
        <dbReference type="Proteomes" id="UP000499080"/>
    </source>
</evidence>
<gene>
    <name evidence="1" type="ORF">AVEN_121151_1</name>
</gene>
<keyword evidence="2" id="KW-1185">Reference proteome</keyword>